<dbReference type="BioCyc" id="JESP1508404:G14D9-11002-MONOMER"/>
<dbReference type="GO" id="GO:0016491">
    <property type="term" value="F:oxidoreductase activity"/>
    <property type="evidence" value="ECO:0007669"/>
    <property type="project" value="UniProtKB-KW"/>
</dbReference>
<keyword evidence="2" id="KW-0560">Oxidoreductase</keyword>
<dbReference type="Proteomes" id="UP000031449">
    <property type="component" value="Chromosome"/>
</dbReference>
<comment type="similarity">
    <text evidence="1">Belongs to the short-chain dehydrogenases/reductases (SDR) family.</text>
</comment>
<evidence type="ECO:0000256" key="2">
    <source>
        <dbReference type="ARBA" id="ARBA00023002"/>
    </source>
</evidence>
<dbReference type="InterPro" id="IPR002347">
    <property type="entry name" value="SDR_fam"/>
</dbReference>
<dbReference type="PRINTS" id="PR00081">
    <property type="entry name" value="GDHRDH"/>
</dbReference>
<name>A0A0B5ASR3_9BACL</name>
<dbReference type="KEGG" id="jeo:JMA_17470"/>
<evidence type="ECO:0008006" key="5">
    <source>
        <dbReference type="Google" id="ProtNLM"/>
    </source>
</evidence>
<dbReference type="AlphaFoldDB" id="A0A0B5ASR3"/>
<dbReference type="HOGENOM" id="CLU_010194_1_3_9"/>
<dbReference type="PANTHER" id="PTHR42879:SF2">
    <property type="entry name" value="3-OXOACYL-[ACYL-CARRIER-PROTEIN] REDUCTASE FABG"/>
    <property type="match status" value="1"/>
</dbReference>
<reference evidence="3 4" key="1">
    <citation type="submission" date="2014-08" db="EMBL/GenBank/DDBJ databases">
        <title>Complete genome of a marine bacteria Jeotgalibacillus malaysiensis.</title>
        <authorList>
            <person name="Yaakop A.S."/>
            <person name="Chan K.-G."/>
            <person name="Goh K.M."/>
        </authorList>
    </citation>
    <scope>NUCLEOTIDE SEQUENCE [LARGE SCALE GENOMIC DNA]</scope>
    <source>
        <strain evidence="3 4">D5</strain>
    </source>
</reference>
<protein>
    <recommendedName>
        <fullName evidence="5">3-ketoacyl-ACP reductase</fullName>
    </recommendedName>
</protein>
<dbReference type="Pfam" id="PF13561">
    <property type="entry name" value="adh_short_C2"/>
    <property type="match status" value="1"/>
</dbReference>
<proteinExistence type="inferred from homology"/>
<organism evidence="3 4">
    <name type="scientific">Jeotgalibacillus malaysiensis</name>
    <dbReference type="NCBI Taxonomy" id="1508404"/>
    <lineage>
        <taxon>Bacteria</taxon>
        <taxon>Bacillati</taxon>
        <taxon>Bacillota</taxon>
        <taxon>Bacilli</taxon>
        <taxon>Bacillales</taxon>
        <taxon>Caryophanaceae</taxon>
        <taxon>Jeotgalibacillus</taxon>
    </lineage>
</organism>
<evidence type="ECO:0000313" key="3">
    <source>
        <dbReference type="EMBL" id="AJD91064.1"/>
    </source>
</evidence>
<dbReference type="NCBIfam" id="NF047420">
    <property type="entry name" value="EF_P_mod_YmfI"/>
    <property type="match status" value="1"/>
</dbReference>
<dbReference type="EMBL" id="CP009416">
    <property type="protein sequence ID" value="AJD91064.1"/>
    <property type="molecule type" value="Genomic_DNA"/>
</dbReference>
<dbReference type="InterPro" id="IPR050259">
    <property type="entry name" value="SDR"/>
</dbReference>
<dbReference type="STRING" id="1508404.JMA_17470"/>
<keyword evidence="4" id="KW-1185">Reference proteome</keyword>
<dbReference type="CDD" id="cd05233">
    <property type="entry name" value="SDR_c"/>
    <property type="match status" value="1"/>
</dbReference>
<dbReference type="SUPFAM" id="SSF51735">
    <property type="entry name" value="NAD(P)-binding Rossmann-fold domains"/>
    <property type="match status" value="1"/>
</dbReference>
<evidence type="ECO:0000313" key="4">
    <source>
        <dbReference type="Proteomes" id="UP000031449"/>
    </source>
</evidence>
<gene>
    <name evidence="3" type="ORF">JMA_17470</name>
</gene>
<sequence>MDKIALVLGSSGGIGVEICKKLLEADCTVLAQFNTNSEPLNELSSHTTRDGQLIPLKLDLSDQDAVDIVNEHILKPDMIIHAGGHHYEGLFEEMPDHEIEKLWNVHLYQPVRMIRGLIPAMRHKTNSSIIFVSSIWGETGASYEVMYSTVKGAQIAFVKALAKELAPSDIRVNAVAPGAVNTKMTDHYSDEVKKEIAEEIPAGRFARPDEIADAVMFLAGPQSSYINGHILSVNGGWYS</sequence>
<dbReference type="OrthoDB" id="9803333at2"/>
<dbReference type="Gene3D" id="3.40.50.720">
    <property type="entry name" value="NAD(P)-binding Rossmann-like Domain"/>
    <property type="match status" value="1"/>
</dbReference>
<dbReference type="PANTHER" id="PTHR42879">
    <property type="entry name" value="3-OXOACYL-(ACYL-CARRIER-PROTEIN) REDUCTASE"/>
    <property type="match status" value="1"/>
</dbReference>
<evidence type="ECO:0000256" key="1">
    <source>
        <dbReference type="ARBA" id="ARBA00006484"/>
    </source>
</evidence>
<dbReference type="InterPro" id="IPR036291">
    <property type="entry name" value="NAD(P)-bd_dom_sf"/>
</dbReference>
<accession>A0A0B5ASR3</accession>
<dbReference type="FunFam" id="3.40.50.720:FF:000173">
    <property type="entry name" value="3-oxoacyl-[acyl-carrier protein] reductase"/>
    <property type="match status" value="1"/>
</dbReference>